<comment type="caution">
    <text evidence="1">The sequence shown here is derived from an EMBL/GenBank/DDBJ whole genome shotgun (WGS) entry which is preliminary data.</text>
</comment>
<dbReference type="OrthoDB" id="200286at2"/>
<dbReference type="Pfam" id="PF09582">
    <property type="entry name" value="AnfO_nitrog"/>
    <property type="match status" value="1"/>
</dbReference>
<dbReference type="Proteomes" id="UP000321567">
    <property type="component" value="Unassembled WGS sequence"/>
</dbReference>
<dbReference type="AlphaFoldDB" id="A0A512H895"/>
<keyword evidence="2" id="KW-1185">Reference proteome</keyword>
<evidence type="ECO:0000313" key="1">
    <source>
        <dbReference type="EMBL" id="GEO81662.1"/>
    </source>
</evidence>
<accession>A0A512H895</accession>
<reference evidence="1 2" key="1">
    <citation type="submission" date="2019-07" db="EMBL/GenBank/DDBJ databases">
        <title>Whole genome shotgun sequence of Rhodospirillum oryzae NBRC 107573.</title>
        <authorList>
            <person name="Hosoyama A."/>
            <person name="Uohara A."/>
            <person name="Ohji S."/>
            <person name="Ichikawa N."/>
        </authorList>
    </citation>
    <scope>NUCLEOTIDE SEQUENCE [LARGE SCALE GENOMIC DNA]</scope>
    <source>
        <strain evidence="1 2">NBRC 107573</strain>
    </source>
</reference>
<dbReference type="InterPro" id="IPR014287">
    <property type="entry name" value="Nase_Fe-Fe_AnfO"/>
</dbReference>
<organism evidence="1 2">
    <name type="scientific">Pararhodospirillum oryzae</name>
    <dbReference type="NCBI Taxonomy" id="478448"/>
    <lineage>
        <taxon>Bacteria</taxon>
        <taxon>Pseudomonadati</taxon>
        <taxon>Pseudomonadota</taxon>
        <taxon>Alphaproteobacteria</taxon>
        <taxon>Rhodospirillales</taxon>
        <taxon>Rhodospirillaceae</taxon>
        <taxon>Pararhodospirillum</taxon>
    </lineage>
</organism>
<sequence length="180" mass="18591">MHIAVFVDRLGTPAPLLAAHGVRLYQGSPGAWALRREILVSLEGSGTGLASLQAALRPLPEQLENCRIFLATHAPGIAAAFFQEALGARLWAVPGSLPGILDIVARHEATLAAAQPAAPVAPAAPAASCASSSSCVSGPSCSGRSSGGLVDPVARCRRPRRWGRGAIAWTWAPPWPAIRA</sequence>
<name>A0A512H895_9PROT</name>
<proteinExistence type="predicted"/>
<dbReference type="RefSeq" id="WP_147163691.1">
    <property type="nucleotide sequence ID" value="NZ_BJZO01000043.1"/>
</dbReference>
<evidence type="ECO:0000313" key="2">
    <source>
        <dbReference type="Proteomes" id="UP000321567"/>
    </source>
</evidence>
<gene>
    <name evidence="1" type="ORF">ROR02_17930</name>
</gene>
<protein>
    <submittedName>
        <fullName evidence="1">Uncharacterized protein</fullName>
    </submittedName>
</protein>
<dbReference type="EMBL" id="BJZO01000043">
    <property type="protein sequence ID" value="GEO81662.1"/>
    <property type="molecule type" value="Genomic_DNA"/>
</dbReference>